<sequence>MTHRERIARFAHLSTELALQSDQQLAQLVDGAEQLASGIGGTTLTFALAGHQVFAKRLRLTELELHPAHQMSTANLFGLPTYCQRNVGSAGFGAWRELAANVMTTGWVLSQQLESFPLMYHWRVLDGPSSPAAAPPPVEWTDVERMTSYWGGSGAMRARLVALAEAKSSLMLFLEHVPWTLGAWLERQITPRSKVAIEPALAMVERGLTVDIPLMNSLGLLHGDAHHGNILTDGQRLYFADLGLATSSRFALSADEVSYLHHNASLDRGYALAKWVNGLVKAFAPAVDSPLDRFELVRAAAQGQALHQLVPGIPSNVAEIIHRHASIATIVNDFYVKLHSEDRRTPYPRDEIEALLGRIASAT</sequence>
<evidence type="ECO:0008006" key="3">
    <source>
        <dbReference type="Google" id="ProtNLM"/>
    </source>
</evidence>
<name>A0ABU1ZDV5_9BURK</name>
<dbReference type="SUPFAM" id="SSF56112">
    <property type="entry name" value="Protein kinase-like (PK-like)"/>
    <property type="match status" value="1"/>
</dbReference>
<dbReference type="Proteomes" id="UP001180536">
    <property type="component" value="Unassembled WGS sequence"/>
</dbReference>
<reference evidence="1 2" key="1">
    <citation type="submission" date="2023-07" db="EMBL/GenBank/DDBJ databases">
        <title>Sorghum-associated microbial communities from plants grown in Nebraska, USA.</title>
        <authorList>
            <person name="Schachtman D."/>
        </authorList>
    </citation>
    <scope>NUCLEOTIDE SEQUENCE [LARGE SCALE GENOMIC DNA]</scope>
    <source>
        <strain evidence="1 2">BE310</strain>
    </source>
</reference>
<evidence type="ECO:0000313" key="2">
    <source>
        <dbReference type="Proteomes" id="UP001180536"/>
    </source>
</evidence>
<dbReference type="RefSeq" id="WP_310347990.1">
    <property type="nucleotide sequence ID" value="NZ_JAVDXQ010000006.1"/>
</dbReference>
<protein>
    <recommendedName>
        <fullName evidence="3">Aminoglycoside phosphotransferase domain-containing protein</fullName>
    </recommendedName>
</protein>
<dbReference type="InterPro" id="IPR011009">
    <property type="entry name" value="Kinase-like_dom_sf"/>
</dbReference>
<comment type="caution">
    <text evidence="1">The sequence shown here is derived from an EMBL/GenBank/DDBJ whole genome shotgun (WGS) entry which is preliminary data.</text>
</comment>
<organism evidence="1 2">
    <name type="scientific">Pelomonas aquatica</name>
    <dbReference type="NCBI Taxonomy" id="431058"/>
    <lineage>
        <taxon>Bacteria</taxon>
        <taxon>Pseudomonadati</taxon>
        <taxon>Pseudomonadota</taxon>
        <taxon>Betaproteobacteria</taxon>
        <taxon>Burkholderiales</taxon>
        <taxon>Sphaerotilaceae</taxon>
        <taxon>Roseateles</taxon>
    </lineage>
</organism>
<gene>
    <name evidence="1" type="ORF">J2X16_004179</name>
</gene>
<accession>A0ABU1ZDV5</accession>
<keyword evidence="2" id="KW-1185">Reference proteome</keyword>
<dbReference type="EMBL" id="JAVDXQ010000006">
    <property type="protein sequence ID" value="MDR7298811.1"/>
    <property type="molecule type" value="Genomic_DNA"/>
</dbReference>
<evidence type="ECO:0000313" key="1">
    <source>
        <dbReference type="EMBL" id="MDR7298811.1"/>
    </source>
</evidence>
<proteinExistence type="predicted"/>